<gene>
    <name evidence="2" type="ORF">ACFOZ4_00770</name>
</gene>
<organism evidence="2 3">
    <name type="scientific">Hamadaea flava</name>
    <dbReference type="NCBI Taxonomy" id="1742688"/>
    <lineage>
        <taxon>Bacteria</taxon>
        <taxon>Bacillati</taxon>
        <taxon>Actinomycetota</taxon>
        <taxon>Actinomycetes</taxon>
        <taxon>Micromonosporales</taxon>
        <taxon>Micromonosporaceae</taxon>
        <taxon>Hamadaea</taxon>
    </lineage>
</organism>
<dbReference type="EMBL" id="JBHSAY010000003">
    <property type="protein sequence ID" value="MFC4129144.1"/>
    <property type="molecule type" value="Genomic_DNA"/>
</dbReference>
<comment type="caution">
    <text evidence="2">The sequence shown here is derived from an EMBL/GenBank/DDBJ whole genome shotgun (WGS) entry which is preliminary data.</text>
</comment>
<feature type="transmembrane region" description="Helical" evidence="1">
    <location>
        <begin position="82"/>
        <end position="100"/>
    </location>
</feature>
<dbReference type="Proteomes" id="UP001595816">
    <property type="component" value="Unassembled WGS sequence"/>
</dbReference>
<evidence type="ECO:0000256" key="1">
    <source>
        <dbReference type="SAM" id="Phobius"/>
    </source>
</evidence>
<evidence type="ECO:0000313" key="2">
    <source>
        <dbReference type="EMBL" id="MFC4129144.1"/>
    </source>
</evidence>
<protein>
    <submittedName>
        <fullName evidence="2">Uncharacterized protein</fullName>
    </submittedName>
</protein>
<keyword evidence="3" id="KW-1185">Reference proteome</keyword>
<proteinExistence type="predicted"/>
<accession>A0ABV8LFQ4</accession>
<keyword evidence="1" id="KW-0472">Membrane</keyword>
<reference evidence="3" key="1">
    <citation type="journal article" date="2019" name="Int. J. Syst. Evol. Microbiol.">
        <title>The Global Catalogue of Microorganisms (GCM) 10K type strain sequencing project: providing services to taxonomists for standard genome sequencing and annotation.</title>
        <authorList>
            <consortium name="The Broad Institute Genomics Platform"/>
            <consortium name="The Broad Institute Genome Sequencing Center for Infectious Disease"/>
            <person name="Wu L."/>
            <person name="Ma J."/>
        </authorList>
    </citation>
    <scope>NUCLEOTIDE SEQUENCE [LARGE SCALE GENOMIC DNA]</scope>
    <source>
        <strain evidence="3">CGMCC 4.7289</strain>
    </source>
</reference>
<keyword evidence="1" id="KW-0812">Transmembrane</keyword>
<name>A0ABV8LFQ4_9ACTN</name>
<feature type="transmembrane region" description="Helical" evidence="1">
    <location>
        <begin position="54"/>
        <end position="76"/>
    </location>
</feature>
<dbReference type="RefSeq" id="WP_253758834.1">
    <property type="nucleotide sequence ID" value="NZ_JAMZDZ010000001.1"/>
</dbReference>
<keyword evidence="1" id="KW-1133">Transmembrane helix</keyword>
<evidence type="ECO:0000313" key="3">
    <source>
        <dbReference type="Proteomes" id="UP001595816"/>
    </source>
</evidence>
<sequence>MGEAEEEQVWEEEPSAEAYRAPYAWRPLDAIQLDFINKRFTLQTHDRMGRTGEFAVVVTATAVMVILAVVLCRGYSAGPGATVAAVTAAVLGTPTVGWFWHRRRTA</sequence>